<proteinExistence type="predicted"/>
<evidence type="ECO:0000313" key="3">
    <source>
        <dbReference type="EMBL" id="THD19584.1"/>
    </source>
</evidence>
<feature type="transmembrane region" description="Helical" evidence="1">
    <location>
        <begin position="122"/>
        <end position="141"/>
    </location>
</feature>
<comment type="caution">
    <text evidence="3">The sequence shown here is derived from an EMBL/GenBank/DDBJ whole genome shotgun (WGS) entry which is preliminary data.</text>
</comment>
<dbReference type="AlphaFoldDB" id="A0A4E0QZ32"/>
<keyword evidence="1" id="KW-0472">Membrane</keyword>
<dbReference type="Proteomes" id="UP000230066">
    <property type="component" value="Unassembled WGS sequence"/>
</dbReference>
<dbReference type="PROSITE" id="PS00028">
    <property type="entry name" value="ZINC_FINGER_C2H2_1"/>
    <property type="match status" value="1"/>
</dbReference>
<protein>
    <recommendedName>
        <fullName evidence="2">C2H2-type domain-containing protein</fullName>
    </recommendedName>
</protein>
<evidence type="ECO:0000256" key="1">
    <source>
        <dbReference type="SAM" id="Phobius"/>
    </source>
</evidence>
<keyword evidence="4" id="KW-1185">Reference proteome</keyword>
<evidence type="ECO:0000259" key="2">
    <source>
        <dbReference type="PROSITE" id="PS00028"/>
    </source>
</evidence>
<organism evidence="3 4">
    <name type="scientific">Fasciola hepatica</name>
    <name type="common">Liver fluke</name>
    <dbReference type="NCBI Taxonomy" id="6192"/>
    <lineage>
        <taxon>Eukaryota</taxon>
        <taxon>Metazoa</taxon>
        <taxon>Spiralia</taxon>
        <taxon>Lophotrochozoa</taxon>
        <taxon>Platyhelminthes</taxon>
        <taxon>Trematoda</taxon>
        <taxon>Digenea</taxon>
        <taxon>Plagiorchiida</taxon>
        <taxon>Echinostomata</taxon>
        <taxon>Echinostomatoidea</taxon>
        <taxon>Fasciolidae</taxon>
        <taxon>Fasciola</taxon>
    </lineage>
</organism>
<keyword evidence="1" id="KW-0812">Transmembrane</keyword>
<dbReference type="EMBL" id="JXXN02006063">
    <property type="protein sequence ID" value="THD19584.1"/>
    <property type="molecule type" value="Genomic_DNA"/>
</dbReference>
<sequence>MKHCYMLSPFPCYSVCLCVSIAPALVASYESFSPLSCSAYPHLHKQVANIAFTVNNPTVIHSVTCISGTYYYRSLKLVLPYLPICCRHSCNSVWRALSTLVTHENYHTIIITAHTTTVDATIVYIFITIQMSVISLVFGLVTGWSRTPHVFVGERCGNRTERISSRSGQQIDNRRPEKE</sequence>
<evidence type="ECO:0000313" key="4">
    <source>
        <dbReference type="Proteomes" id="UP000230066"/>
    </source>
</evidence>
<dbReference type="InterPro" id="IPR013087">
    <property type="entry name" value="Znf_C2H2_type"/>
</dbReference>
<feature type="domain" description="C2H2-type" evidence="2">
    <location>
        <begin position="85"/>
        <end position="107"/>
    </location>
</feature>
<keyword evidence="1" id="KW-1133">Transmembrane helix</keyword>
<name>A0A4E0QZ32_FASHE</name>
<reference evidence="3" key="1">
    <citation type="submission" date="2019-03" db="EMBL/GenBank/DDBJ databases">
        <title>Improved annotation for the trematode Fasciola hepatica.</title>
        <authorList>
            <person name="Choi Y.-J."/>
            <person name="Martin J."/>
            <person name="Mitreva M."/>
        </authorList>
    </citation>
    <scope>NUCLEOTIDE SEQUENCE [LARGE SCALE GENOMIC DNA]</scope>
</reference>
<gene>
    <name evidence="3" type="ORF">D915_009741</name>
</gene>
<accession>A0A4E0QZ32</accession>